<dbReference type="EMBL" id="CAMKVN010004290">
    <property type="protein sequence ID" value="CAI2186735.1"/>
    <property type="molecule type" value="Genomic_DNA"/>
</dbReference>
<accession>A0A9W4X0S3</accession>
<organism evidence="1 2">
    <name type="scientific">Funneliformis geosporum</name>
    <dbReference type="NCBI Taxonomy" id="1117311"/>
    <lineage>
        <taxon>Eukaryota</taxon>
        <taxon>Fungi</taxon>
        <taxon>Fungi incertae sedis</taxon>
        <taxon>Mucoromycota</taxon>
        <taxon>Glomeromycotina</taxon>
        <taxon>Glomeromycetes</taxon>
        <taxon>Glomerales</taxon>
        <taxon>Glomeraceae</taxon>
        <taxon>Funneliformis</taxon>
    </lineage>
</organism>
<evidence type="ECO:0000313" key="2">
    <source>
        <dbReference type="Proteomes" id="UP001153678"/>
    </source>
</evidence>
<gene>
    <name evidence="1" type="ORF">FWILDA_LOCUS12726</name>
</gene>
<reference evidence="1" key="1">
    <citation type="submission" date="2022-08" db="EMBL/GenBank/DDBJ databases">
        <authorList>
            <person name="Kallberg Y."/>
            <person name="Tangrot J."/>
            <person name="Rosling A."/>
        </authorList>
    </citation>
    <scope>NUCLEOTIDE SEQUENCE</scope>
    <source>
        <strain evidence="1">Wild A</strain>
    </source>
</reference>
<evidence type="ECO:0000313" key="1">
    <source>
        <dbReference type="EMBL" id="CAI2186735.1"/>
    </source>
</evidence>
<dbReference type="Proteomes" id="UP001153678">
    <property type="component" value="Unassembled WGS sequence"/>
</dbReference>
<sequence>MDVDNLFTSIDTAYPQRSNRNIEHTAGREIAGELQLGLDVGTSSNVIIKNPDPIIQNMDESSEIKRSLVEQD</sequence>
<proteinExistence type="predicted"/>
<name>A0A9W4X0S3_9GLOM</name>
<dbReference type="AlphaFoldDB" id="A0A9W4X0S3"/>
<protein>
    <submittedName>
        <fullName evidence="1">18260_t:CDS:1</fullName>
    </submittedName>
</protein>
<keyword evidence="2" id="KW-1185">Reference proteome</keyword>
<comment type="caution">
    <text evidence="1">The sequence shown here is derived from an EMBL/GenBank/DDBJ whole genome shotgun (WGS) entry which is preliminary data.</text>
</comment>